<keyword evidence="12 17" id="KW-0456">Lyase</keyword>
<evidence type="ECO:0000313" key="23">
    <source>
        <dbReference type="Proteomes" id="UP000564885"/>
    </source>
</evidence>
<dbReference type="InterPro" id="IPR036652">
    <property type="entry name" value="YjeF_N_dom_sf"/>
</dbReference>
<comment type="catalytic activity">
    <reaction evidence="2 18 19">
        <text>(6R)-NADPHX = (6S)-NADPHX</text>
        <dbReference type="Rhea" id="RHEA:32227"/>
        <dbReference type="ChEBI" id="CHEBI:64076"/>
        <dbReference type="ChEBI" id="CHEBI:64077"/>
        <dbReference type="EC" id="5.1.99.6"/>
    </reaction>
</comment>
<protein>
    <recommendedName>
        <fullName evidence="19">Bifunctional NAD(P)H-hydrate repair enzyme</fullName>
    </recommendedName>
    <alternativeName>
        <fullName evidence="19">Nicotinamide nucleotide repair protein</fullName>
    </alternativeName>
    <domain>
        <recommendedName>
            <fullName evidence="19">ADP-dependent (S)-NAD(P)H-hydrate dehydratase</fullName>
            <ecNumber evidence="19">4.2.1.136</ecNumber>
        </recommendedName>
        <alternativeName>
            <fullName evidence="19">ADP-dependent NAD(P)HX dehydratase</fullName>
        </alternativeName>
    </domain>
    <domain>
        <recommendedName>
            <fullName evidence="19">NAD(P)H-hydrate epimerase</fullName>
            <ecNumber evidence="19">5.1.99.6</ecNumber>
        </recommendedName>
    </domain>
</protein>
<dbReference type="Gene3D" id="3.40.1190.20">
    <property type="match status" value="1"/>
</dbReference>
<dbReference type="EC" id="5.1.99.6" evidence="19"/>
<dbReference type="SUPFAM" id="SSF53613">
    <property type="entry name" value="Ribokinase-like"/>
    <property type="match status" value="1"/>
</dbReference>
<dbReference type="Proteomes" id="UP000564885">
    <property type="component" value="Unassembled WGS sequence"/>
</dbReference>
<comment type="similarity">
    <text evidence="4 19">In the C-terminal section; belongs to the NnrD/CARKD family.</text>
</comment>
<gene>
    <name evidence="17" type="primary">nnrD</name>
    <name evidence="18" type="synonym">nnrE</name>
    <name evidence="22" type="ORF">HJG44_05785</name>
</gene>
<sequence>MRMQPLLNSRQMREADRRTIENGTPGFTLMLRAGEAAADAACRMLPQAGRVLVLCGPGNNGGDGFVAARILADRGHRVTVAAMKPVADLSGDAAEAGHLWGEAVCPLAAADPAGADLVVDALFGTGLARDLQGEVVEAIARVNGAGRPVLAIDVPSGIDADTGLVRGAAVKAERTVTFACRKPGHLLYPGRAHAGAVEVADIGVSCMGLDGPAVHANGPEIWLPAFPRIDPAGHKYDRGHALVLSGGPGHTGAARLAARGALRAGAGLVSVVTSARALAVNAAHLTAIMMRVCDDPDEFSDLLTDDRFNALALGPALGVGEATRRWVEAALEADRATVLDADALTSFSGMAEGFAALARAPREHPVVLTPHEGELRRLLAGPGEVSAEAREIAGRPSKLDRAVGLAAFANAIVVLKGADTVVASPEGSAVINENGSPYLGTAGSGDVLGGIVAGLMAQGMPGFEAAACAVWMHAEAGARFGPGLIAEDIPEGLPAVLRDLLG</sequence>
<keyword evidence="8 17" id="KW-0521">NADP</keyword>
<keyword evidence="5 18" id="KW-0479">Metal-binding</keyword>
<comment type="caution">
    <text evidence="17">Lacks conserved residue(s) required for the propagation of feature annotation.</text>
</comment>
<feature type="binding site" evidence="17">
    <location>
        <position position="371"/>
    </location>
    <ligand>
        <name>(6S)-NADPHX</name>
        <dbReference type="ChEBI" id="CHEBI:64076"/>
    </ligand>
</feature>
<dbReference type="HAMAP" id="MF_01966">
    <property type="entry name" value="NADHX_epimerase"/>
    <property type="match status" value="1"/>
</dbReference>
<dbReference type="PANTHER" id="PTHR12592">
    <property type="entry name" value="ATP-DEPENDENT (S)-NAD(P)H-HYDRATE DEHYDRATASE FAMILY MEMBER"/>
    <property type="match status" value="1"/>
</dbReference>
<evidence type="ECO:0000256" key="12">
    <source>
        <dbReference type="ARBA" id="ARBA00023239"/>
    </source>
</evidence>
<feature type="binding site" evidence="17">
    <location>
        <position position="446"/>
    </location>
    <ligand>
        <name>(6S)-NADPHX</name>
        <dbReference type="ChEBI" id="CHEBI:64076"/>
    </ligand>
</feature>
<keyword evidence="11 18" id="KW-0413">Isomerase</keyword>
<feature type="binding site" evidence="17">
    <location>
        <position position="253"/>
    </location>
    <ligand>
        <name>(6S)-NADPHX</name>
        <dbReference type="ChEBI" id="CHEBI:64076"/>
    </ligand>
</feature>
<keyword evidence="13" id="KW-0511">Multifunctional enzyme</keyword>
<feature type="binding site" evidence="18">
    <location>
        <position position="156"/>
    </location>
    <ligand>
        <name>K(+)</name>
        <dbReference type="ChEBI" id="CHEBI:29103"/>
    </ligand>
</feature>
<keyword evidence="10 17" id="KW-0520">NAD</keyword>
<comment type="catalytic activity">
    <reaction evidence="15 17 19">
        <text>(6S)-NADHX + ADP = AMP + phosphate + NADH + H(+)</text>
        <dbReference type="Rhea" id="RHEA:32223"/>
        <dbReference type="ChEBI" id="CHEBI:15378"/>
        <dbReference type="ChEBI" id="CHEBI:43474"/>
        <dbReference type="ChEBI" id="CHEBI:57945"/>
        <dbReference type="ChEBI" id="CHEBI:64074"/>
        <dbReference type="ChEBI" id="CHEBI:456215"/>
        <dbReference type="ChEBI" id="CHEBI:456216"/>
        <dbReference type="EC" id="4.2.1.136"/>
    </reaction>
</comment>
<dbReference type="InterPro" id="IPR000631">
    <property type="entry name" value="CARKD"/>
</dbReference>
<evidence type="ECO:0000256" key="16">
    <source>
        <dbReference type="ARBA" id="ARBA00049209"/>
    </source>
</evidence>
<evidence type="ECO:0000313" key="22">
    <source>
        <dbReference type="EMBL" id="NNM71908.1"/>
    </source>
</evidence>
<evidence type="ECO:0000256" key="19">
    <source>
        <dbReference type="PIRNR" id="PIRNR017184"/>
    </source>
</evidence>
<dbReference type="HAMAP" id="MF_01965">
    <property type="entry name" value="NADHX_dehydratase"/>
    <property type="match status" value="1"/>
</dbReference>
<feature type="binding site" evidence="18">
    <location>
        <begin position="59"/>
        <end position="63"/>
    </location>
    <ligand>
        <name>(6S)-NADPHX</name>
        <dbReference type="ChEBI" id="CHEBI:64076"/>
    </ligand>
</feature>
<dbReference type="InterPro" id="IPR029056">
    <property type="entry name" value="Ribokinase-like"/>
</dbReference>
<comment type="cofactor">
    <cofactor evidence="18 19">
        <name>K(+)</name>
        <dbReference type="ChEBI" id="CHEBI:29103"/>
    </cofactor>
    <text evidence="18 19">Binds 1 potassium ion per subunit.</text>
</comment>
<evidence type="ECO:0000256" key="13">
    <source>
        <dbReference type="ARBA" id="ARBA00023268"/>
    </source>
</evidence>
<organism evidence="22 23">
    <name type="scientific">Enterovirga aerilata</name>
    <dbReference type="NCBI Taxonomy" id="2730920"/>
    <lineage>
        <taxon>Bacteria</taxon>
        <taxon>Pseudomonadati</taxon>
        <taxon>Pseudomonadota</taxon>
        <taxon>Alphaproteobacteria</taxon>
        <taxon>Hyphomicrobiales</taxon>
        <taxon>Methylobacteriaceae</taxon>
        <taxon>Enterovirga</taxon>
    </lineage>
</organism>
<keyword evidence="6 17" id="KW-0547">Nucleotide-binding</keyword>
<dbReference type="Gene3D" id="3.40.50.10260">
    <property type="entry name" value="YjeF N-terminal domain"/>
    <property type="match status" value="1"/>
</dbReference>
<evidence type="ECO:0000256" key="1">
    <source>
        <dbReference type="ARBA" id="ARBA00000013"/>
    </source>
</evidence>
<feature type="binding site" evidence="17">
    <location>
        <begin position="416"/>
        <end position="420"/>
    </location>
    <ligand>
        <name>AMP</name>
        <dbReference type="ChEBI" id="CHEBI:456215"/>
    </ligand>
</feature>
<dbReference type="SUPFAM" id="SSF64153">
    <property type="entry name" value="YjeF N-terminal domain-like"/>
    <property type="match status" value="1"/>
</dbReference>
<feature type="binding site" evidence="18">
    <location>
        <position position="60"/>
    </location>
    <ligand>
        <name>K(+)</name>
        <dbReference type="ChEBI" id="CHEBI:29103"/>
    </ligand>
</feature>
<dbReference type="NCBIfam" id="TIGR00196">
    <property type="entry name" value="yjeF_cterm"/>
    <property type="match status" value="1"/>
</dbReference>
<comment type="function">
    <text evidence="18">Catalyzes the epimerization of the S- and R-forms of NAD(P)HX, a damaged form of NAD(P)H that is a result of enzymatic or heat-dependent hydration. This is a prerequisite for the S-specific NAD(P)H-hydrate dehydratase to allow the repair of both epimers of NAD(P)HX.</text>
</comment>
<dbReference type="NCBIfam" id="TIGR00197">
    <property type="entry name" value="yjeF_nterm"/>
    <property type="match status" value="1"/>
</dbReference>
<dbReference type="PROSITE" id="PS51385">
    <property type="entry name" value="YJEF_N"/>
    <property type="match status" value="1"/>
</dbReference>
<evidence type="ECO:0000256" key="5">
    <source>
        <dbReference type="ARBA" id="ARBA00022723"/>
    </source>
</evidence>
<name>A0A849I3H1_9HYPH</name>
<feature type="binding site" evidence="17">
    <location>
        <position position="445"/>
    </location>
    <ligand>
        <name>AMP</name>
        <dbReference type="ChEBI" id="CHEBI:456215"/>
    </ligand>
</feature>
<evidence type="ECO:0000256" key="18">
    <source>
        <dbReference type="HAMAP-Rule" id="MF_01966"/>
    </source>
</evidence>
<evidence type="ECO:0000256" key="11">
    <source>
        <dbReference type="ARBA" id="ARBA00023235"/>
    </source>
</evidence>
<dbReference type="AlphaFoldDB" id="A0A849I3H1"/>
<comment type="similarity">
    <text evidence="17">Belongs to the NnrD/CARKD family.</text>
</comment>
<evidence type="ECO:0000256" key="9">
    <source>
        <dbReference type="ARBA" id="ARBA00022958"/>
    </source>
</evidence>
<dbReference type="GO" id="GO:0046496">
    <property type="term" value="P:nicotinamide nucleotide metabolic process"/>
    <property type="evidence" value="ECO:0007669"/>
    <property type="project" value="UniProtKB-UniRule"/>
</dbReference>
<evidence type="ECO:0000256" key="4">
    <source>
        <dbReference type="ARBA" id="ARBA00009524"/>
    </source>
</evidence>
<dbReference type="EC" id="4.2.1.136" evidence="19"/>
<evidence type="ECO:0000259" key="21">
    <source>
        <dbReference type="PROSITE" id="PS51385"/>
    </source>
</evidence>
<feature type="domain" description="YjeF C-terminal" evidence="20">
    <location>
        <begin position="218"/>
        <end position="500"/>
    </location>
</feature>
<comment type="catalytic activity">
    <reaction evidence="16 17 19">
        <text>(6S)-NADPHX + ADP = AMP + phosphate + NADPH + H(+)</text>
        <dbReference type="Rhea" id="RHEA:32235"/>
        <dbReference type="ChEBI" id="CHEBI:15378"/>
        <dbReference type="ChEBI" id="CHEBI:43474"/>
        <dbReference type="ChEBI" id="CHEBI:57783"/>
        <dbReference type="ChEBI" id="CHEBI:64076"/>
        <dbReference type="ChEBI" id="CHEBI:456215"/>
        <dbReference type="ChEBI" id="CHEBI:456216"/>
        <dbReference type="EC" id="4.2.1.136"/>
    </reaction>
</comment>
<evidence type="ECO:0000259" key="20">
    <source>
        <dbReference type="PROSITE" id="PS51383"/>
    </source>
</evidence>
<comment type="similarity">
    <text evidence="3 19">In the N-terminal section; belongs to the NnrE/AIBP family.</text>
</comment>
<dbReference type="GO" id="GO:0046872">
    <property type="term" value="F:metal ion binding"/>
    <property type="evidence" value="ECO:0007669"/>
    <property type="project" value="UniProtKB-UniRule"/>
</dbReference>
<dbReference type="GO" id="GO:0110051">
    <property type="term" value="P:metabolite repair"/>
    <property type="evidence" value="ECO:0007669"/>
    <property type="project" value="TreeGrafter"/>
</dbReference>
<keyword evidence="9 18" id="KW-0630">Potassium</keyword>
<dbReference type="GO" id="GO:0052856">
    <property type="term" value="F:NAD(P)HX epimerase activity"/>
    <property type="evidence" value="ECO:0007669"/>
    <property type="project" value="UniProtKB-UniRule"/>
</dbReference>
<comment type="subunit">
    <text evidence="17">Homotetramer.</text>
</comment>
<proteinExistence type="inferred from homology"/>
<keyword evidence="7 17" id="KW-0067">ATP-binding</keyword>
<dbReference type="GO" id="GO:0005524">
    <property type="term" value="F:ATP binding"/>
    <property type="evidence" value="ECO:0007669"/>
    <property type="project" value="UniProtKB-UniRule"/>
</dbReference>
<evidence type="ECO:0000256" key="7">
    <source>
        <dbReference type="ARBA" id="ARBA00022840"/>
    </source>
</evidence>
<evidence type="ECO:0000256" key="15">
    <source>
        <dbReference type="ARBA" id="ARBA00048238"/>
    </source>
</evidence>
<accession>A0A849I3H1</accession>
<dbReference type="PIRSF" id="PIRSF017184">
    <property type="entry name" value="Nnr"/>
    <property type="match status" value="1"/>
</dbReference>
<dbReference type="EMBL" id="JABEPP010000002">
    <property type="protein sequence ID" value="NNM71908.1"/>
    <property type="molecule type" value="Genomic_DNA"/>
</dbReference>
<evidence type="ECO:0000256" key="2">
    <source>
        <dbReference type="ARBA" id="ARBA00000909"/>
    </source>
</evidence>
<feature type="binding site" evidence="18">
    <location>
        <begin position="124"/>
        <end position="130"/>
    </location>
    <ligand>
        <name>(6S)-NADPHX</name>
        <dbReference type="ChEBI" id="CHEBI:64076"/>
    </ligand>
</feature>
<dbReference type="Pfam" id="PF01256">
    <property type="entry name" value="Carb_kinase"/>
    <property type="match status" value="1"/>
</dbReference>
<feature type="domain" description="YjeF N-terminal" evidence="21">
    <location>
        <begin position="12"/>
        <end position="210"/>
    </location>
</feature>
<dbReference type="CDD" id="cd01171">
    <property type="entry name" value="YXKO-related"/>
    <property type="match status" value="1"/>
</dbReference>
<feature type="binding site" evidence="18">
    <location>
        <position position="120"/>
    </location>
    <ligand>
        <name>K(+)</name>
        <dbReference type="ChEBI" id="CHEBI:29103"/>
    </ligand>
</feature>
<evidence type="ECO:0000256" key="17">
    <source>
        <dbReference type="HAMAP-Rule" id="MF_01965"/>
    </source>
</evidence>
<dbReference type="GO" id="GO:0052855">
    <property type="term" value="F:ADP-dependent NAD(P)H-hydrate dehydratase activity"/>
    <property type="evidence" value="ECO:0007669"/>
    <property type="project" value="UniProtKB-UniRule"/>
</dbReference>
<comment type="function">
    <text evidence="17">Catalyzes the dehydration of the S-form of NAD(P)HX at the expense of ADP, which is converted to AMP. Together with NAD(P)HX epimerase, which catalyzes the epimerization of the S- and R-forms, the enzyme allows the repair of both epimers of NAD(P)HX, a damaged form of NAD(P)H that is a result of enzymatic or heat-dependent hydration.</text>
</comment>
<comment type="function">
    <text evidence="14 19">Bifunctional enzyme that catalyzes the epimerization of the S- and R-forms of NAD(P)HX and the dehydration of the S-form of NAD(P)HX at the expense of ADP, which is converted to AMP. This allows the repair of both epimers of NAD(P)HX, a damaged form of NAD(P)H that is a result of enzymatic or heat-dependent hydration.</text>
</comment>
<dbReference type="PANTHER" id="PTHR12592:SF0">
    <property type="entry name" value="ATP-DEPENDENT (S)-NAD(P)H-HYDRATE DEHYDRATASE"/>
    <property type="match status" value="1"/>
</dbReference>
<evidence type="ECO:0000256" key="14">
    <source>
        <dbReference type="ARBA" id="ARBA00025153"/>
    </source>
</evidence>
<feature type="binding site" evidence="18">
    <location>
        <position position="153"/>
    </location>
    <ligand>
        <name>(6S)-NADPHX</name>
        <dbReference type="ChEBI" id="CHEBI:64076"/>
    </ligand>
</feature>
<reference evidence="22 23" key="1">
    <citation type="submission" date="2020-04" db="EMBL/GenBank/DDBJ databases">
        <title>Enterovirga sp. isolate from soil.</title>
        <authorList>
            <person name="Chea S."/>
            <person name="Kim D.-U."/>
        </authorList>
    </citation>
    <scope>NUCLEOTIDE SEQUENCE [LARGE SCALE GENOMIC DNA]</scope>
    <source>
        <strain evidence="22 23">DB1703</strain>
    </source>
</reference>
<dbReference type="InterPro" id="IPR030677">
    <property type="entry name" value="Nnr"/>
</dbReference>
<comment type="similarity">
    <text evidence="18">Belongs to the NnrE/AIBP family.</text>
</comment>
<evidence type="ECO:0000256" key="10">
    <source>
        <dbReference type="ARBA" id="ARBA00023027"/>
    </source>
</evidence>
<evidence type="ECO:0000256" key="8">
    <source>
        <dbReference type="ARBA" id="ARBA00022857"/>
    </source>
</evidence>
<keyword evidence="23" id="KW-1185">Reference proteome</keyword>
<dbReference type="PROSITE" id="PS51383">
    <property type="entry name" value="YJEF_C_3"/>
    <property type="match status" value="1"/>
</dbReference>
<dbReference type="Pfam" id="PF03853">
    <property type="entry name" value="YjeF_N"/>
    <property type="match status" value="1"/>
</dbReference>
<evidence type="ECO:0000256" key="6">
    <source>
        <dbReference type="ARBA" id="ARBA00022741"/>
    </source>
</evidence>
<comment type="catalytic activity">
    <reaction evidence="1 18 19">
        <text>(6R)-NADHX = (6S)-NADHX</text>
        <dbReference type="Rhea" id="RHEA:32215"/>
        <dbReference type="ChEBI" id="CHEBI:64074"/>
        <dbReference type="ChEBI" id="CHEBI:64075"/>
        <dbReference type="EC" id="5.1.99.6"/>
    </reaction>
</comment>
<comment type="caution">
    <text evidence="22">The sequence shown here is derived from an EMBL/GenBank/DDBJ whole genome shotgun (WGS) entry which is preliminary data.</text>
</comment>
<comment type="cofactor">
    <cofactor evidence="17">
        <name>Mg(2+)</name>
        <dbReference type="ChEBI" id="CHEBI:18420"/>
    </cofactor>
</comment>
<evidence type="ECO:0000256" key="3">
    <source>
        <dbReference type="ARBA" id="ARBA00006001"/>
    </source>
</evidence>
<dbReference type="InterPro" id="IPR004443">
    <property type="entry name" value="YjeF_N_dom"/>
</dbReference>